<accession>A0A834W7P5</accession>
<comment type="subcellular location">
    <subcellularLocation>
        <location evidence="2">Chromosome</location>
        <location evidence="2">Telomere</location>
    </subcellularLocation>
    <subcellularLocation>
        <location evidence="1">Nucleus</location>
    </subcellularLocation>
</comment>
<keyword evidence="6" id="KW-0779">Telomere</keyword>
<evidence type="ECO:0000256" key="5">
    <source>
        <dbReference type="ARBA" id="ARBA00022454"/>
    </source>
</evidence>
<dbReference type="GO" id="GO:1990879">
    <property type="term" value="C:CST complex"/>
    <property type="evidence" value="ECO:0007669"/>
    <property type="project" value="TreeGrafter"/>
</dbReference>
<evidence type="ECO:0000256" key="2">
    <source>
        <dbReference type="ARBA" id="ARBA00004574"/>
    </source>
</evidence>
<dbReference type="GO" id="GO:0010833">
    <property type="term" value="P:telomere maintenance via telomere lengthening"/>
    <property type="evidence" value="ECO:0007669"/>
    <property type="project" value="TreeGrafter"/>
</dbReference>
<dbReference type="PANTHER" id="PTHR14865">
    <property type="entry name" value="CST COMPLEX SUBUNIT CTC1"/>
    <property type="match status" value="1"/>
</dbReference>
<keyword evidence="11" id="KW-1185">Reference proteome</keyword>
<evidence type="ECO:0000256" key="7">
    <source>
        <dbReference type="ARBA" id="ARBA00023125"/>
    </source>
</evidence>
<evidence type="ECO:0000256" key="9">
    <source>
        <dbReference type="SAM" id="MobiDB-lite"/>
    </source>
</evidence>
<evidence type="ECO:0000256" key="1">
    <source>
        <dbReference type="ARBA" id="ARBA00004123"/>
    </source>
</evidence>
<evidence type="ECO:0000256" key="3">
    <source>
        <dbReference type="ARBA" id="ARBA00006332"/>
    </source>
</evidence>
<dbReference type="GO" id="GO:0045740">
    <property type="term" value="P:positive regulation of DNA replication"/>
    <property type="evidence" value="ECO:0007669"/>
    <property type="project" value="TreeGrafter"/>
</dbReference>
<evidence type="ECO:0000256" key="4">
    <source>
        <dbReference type="ARBA" id="ARBA00016175"/>
    </source>
</evidence>
<organism evidence="10 11">
    <name type="scientific">Senna tora</name>
    <dbReference type="NCBI Taxonomy" id="362788"/>
    <lineage>
        <taxon>Eukaryota</taxon>
        <taxon>Viridiplantae</taxon>
        <taxon>Streptophyta</taxon>
        <taxon>Embryophyta</taxon>
        <taxon>Tracheophyta</taxon>
        <taxon>Spermatophyta</taxon>
        <taxon>Magnoliopsida</taxon>
        <taxon>eudicotyledons</taxon>
        <taxon>Gunneridae</taxon>
        <taxon>Pentapetalae</taxon>
        <taxon>rosids</taxon>
        <taxon>fabids</taxon>
        <taxon>Fabales</taxon>
        <taxon>Fabaceae</taxon>
        <taxon>Caesalpinioideae</taxon>
        <taxon>Cassia clade</taxon>
        <taxon>Senna</taxon>
    </lineage>
</organism>
<protein>
    <recommendedName>
        <fullName evidence="4">CST complex subunit CTC1</fullName>
    </recommendedName>
</protein>
<proteinExistence type="inferred from homology"/>
<dbReference type="EMBL" id="JAAIUW010000010">
    <property type="protein sequence ID" value="KAF7811458.1"/>
    <property type="molecule type" value="Genomic_DNA"/>
</dbReference>
<sequence>MDDVKIFKIAELLQAVRPLSATASLYLPSTHSVPNTHTTPSSTSNPSPNNYIPTLNPNPNPRVLTASKLPTIVVGTLTLPSHNAWSHSRCACFQFTDGTSTLCCDILEFDPCVIGKEIRVYAWNFIPFKRGKGGFLEIIKWGLLDSSDGLRKGLNGVLNNVGSFPLVPGSSSAHGGSYSSWHRVYGVVESVGPLSVVPCTMIPSGSKSTEDGNSASSRNLPGFLVQVVCCECRLCGSKELTDLSGLMADGNSHSFTKLVVVYFVDHASSWHSVITKLIGTHIMVSGLKRKLVFIGKEESRIMYVATDKSVLHVSKKWLPCSKIDTKESRKFGTYTGIIKGIYMQGMVVELDHDVWLLLTDQILTLPHSLRVGAIISIRNVHFVDPKFSWTKILILGACVKTSIVVESFSPLETVCQTVSRSPSMLGNFIESLPFSARLWCYQKEGLAQMWASSQLPSSEFQAQHDVFMGFCRHDSYGCGRELHCGTLKLALPMSSFISQCRATLMSMLKSGNNSKLLTMDNYLGLLSCEARSHGRSVRRIISSEDVGCLLLGYLKIAPSFGRLQFVDATGSIDVIIPDLPLTWDPNELYEVMDYNIIVDGLAQLVDHLELHKSETLSCRNIFNCSYTQATKGILEPGTYHLLRVPHKPPLLQKMSSKSISYFEAMLLPWILLLTGKKDNLHPPEVSRDQIKDLSENCISGNTNSWEQVSNKRQKLVKESRRSLLKDEFGNSVCELSACSNSFSKLEENKSCINLSSSHQIPCLVTFRNIQIKNVHSAAILLSALSVVDKHVDCQPATRKVLLEFLSENFLKYQLQIGGHYIIKHHKKDCFCTLKDAEYDSSVKVLDDSRKNLWSLSLVSDEVLLYLKSDSSTQDILSPKLNGVLPRDQIEHLSLGSNVDVSGISSEVCLYLPANLKDLVEDDNDIMKSEGQAQQKISRSAYDDPCSDKSSNLSPTTLAHDVSVDSFSSGLISELNQCPSHRQMWLRCRVVAVFVLFLESNATVSDLQEKSSVSGHLFDIPIAGFVLDDGSSSCCCWANAERAVTLLRLHEELPKIAFESNNMLTLLRLHEELPKRACSTASYHLGRILKTYKRITMQSYGSFYPWHYQKHVVSATSGNAVHSSDESLLKLIAFNSCFGGHLNVAASLMNADEVRQLQKQYHIKMGIRHAMPHVWAKEVSCVSTLIEARNMAQQLLKGYREVKINMEIQQHCCAMDGCRAVQRWCELGRYVKGLHQKQKRGAQNKFS</sequence>
<evidence type="ECO:0000256" key="6">
    <source>
        <dbReference type="ARBA" id="ARBA00022895"/>
    </source>
</evidence>
<name>A0A834W7P5_9FABA</name>
<dbReference type="GO" id="GO:0003697">
    <property type="term" value="F:single-stranded DNA binding"/>
    <property type="evidence" value="ECO:0007669"/>
    <property type="project" value="TreeGrafter"/>
</dbReference>
<reference evidence="10" key="1">
    <citation type="submission" date="2020-09" db="EMBL/GenBank/DDBJ databases">
        <title>Genome-Enabled Discovery of Anthraquinone Biosynthesis in Senna tora.</title>
        <authorList>
            <person name="Kang S.-H."/>
            <person name="Pandey R.P."/>
            <person name="Lee C.-M."/>
            <person name="Sim J.-S."/>
            <person name="Jeong J.-T."/>
            <person name="Choi B.-S."/>
            <person name="Jung M."/>
            <person name="Ginzburg D."/>
            <person name="Zhao K."/>
            <person name="Won S.Y."/>
            <person name="Oh T.-J."/>
            <person name="Yu Y."/>
            <person name="Kim N.-H."/>
            <person name="Lee O.R."/>
            <person name="Lee T.-H."/>
            <person name="Bashyal P."/>
            <person name="Kim T.-S."/>
            <person name="Lee W.-H."/>
            <person name="Kawkins C."/>
            <person name="Kim C.-K."/>
            <person name="Kim J.S."/>
            <person name="Ahn B.O."/>
            <person name="Rhee S.Y."/>
            <person name="Sohng J.K."/>
        </authorList>
    </citation>
    <scope>NUCLEOTIDE SEQUENCE</scope>
    <source>
        <tissue evidence="10">Leaf</tissue>
    </source>
</reference>
<dbReference type="GO" id="GO:0042162">
    <property type="term" value="F:telomeric DNA binding"/>
    <property type="evidence" value="ECO:0007669"/>
    <property type="project" value="TreeGrafter"/>
</dbReference>
<feature type="region of interest" description="Disordered" evidence="9">
    <location>
        <begin position="929"/>
        <end position="953"/>
    </location>
</feature>
<evidence type="ECO:0000256" key="8">
    <source>
        <dbReference type="ARBA" id="ARBA00023242"/>
    </source>
</evidence>
<comment type="similarity">
    <text evidence="3">Belongs to the CTC1 family.</text>
</comment>
<keyword evidence="5" id="KW-0158">Chromosome</keyword>
<dbReference type="PANTHER" id="PTHR14865:SF2">
    <property type="entry name" value="CST COMPLEX SUBUNIT CTC1"/>
    <property type="match status" value="1"/>
</dbReference>
<comment type="caution">
    <text evidence="10">The sequence shown here is derived from an EMBL/GenBank/DDBJ whole genome shotgun (WGS) entry which is preliminary data.</text>
</comment>
<dbReference type="AlphaFoldDB" id="A0A834W7P5"/>
<dbReference type="InterPro" id="IPR028262">
    <property type="entry name" value="CTC1_plant"/>
</dbReference>
<dbReference type="OrthoDB" id="2314520at2759"/>
<dbReference type="Pfam" id="PF15491">
    <property type="entry name" value="CTC1_2"/>
    <property type="match status" value="1"/>
</dbReference>
<keyword evidence="8" id="KW-0539">Nucleus</keyword>
<gene>
    <name evidence="10" type="ORF">G2W53_032434</name>
</gene>
<dbReference type="Proteomes" id="UP000634136">
    <property type="component" value="Unassembled WGS sequence"/>
</dbReference>
<evidence type="ECO:0000313" key="11">
    <source>
        <dbReference type="Proteomes" id="UP000634136"/>
    </source>
</evidence>
<keyword evidence="7" id="KW-0238">DNA-binding</keyword>
<dbReference type="InterPro" id="IPR042617">
    <property type="entry name" value="CTC1-like"/>
</dbReference>
<evidence type="ECO:0000313" key="10">
    <source>
        <dbReference type="EMBL" id="KAF7811458.1"/>
    </source>
</evidence>